<dbReference type="PANTHER" id="PTHR47637:SF1">
    <property type="entry name" value="CHAPERONE SURA"/>
    <property type="match status" value="1"/>
</dbReference>
<dbReference type="Gene3D" id="1.10.4030.10">
    <property type="entry name" value="Porin chaperone SurA, peptide-binding domain"/>
    <property type="match status" value="1"/>
</dbReference>
<dbReference type="OrthoDB" id="14196at2"/>
<dbReference type="PANTHER" id="PTHR47637">
    <property type="entry name" value="CHAPERONE SURA"/>
    <property type="match status" value="1"/>
</dbReference>
<dbReference type="SUPFAM" id="SSF109998">
    <property type="entry name" value="Triger factor/SurA peptide-binding domain-like"/>
    <property type="match status" value="1"/>
</dbReference>
<keyword evidence="1" id="KW-0732">Signal</keyword>
<feature type="domain" description="PpiC" evidence="3">
    <location>
        <begin position="181"/>
        <end position="282"/>
    </location>
</feature>
<dbReference type="Pfam" id="PF13624">
    <property type="entry name" value="SurA_N_3"/>
    <property type="match status" value="1"/>
</dbReference>
<name>E1QHF2_DESB2</name>
<dbReference type="InterPro" id="IPR050280">
    <property type="entry name" value="OMP_Chaperone_SurA"/>
</dbReference>
<protein>
    <submittedName>
        <fullName evidence="4">SurA domain protein</fullName>
    </submittedName>
</protein>
<dbReference type="Gene3D" id="3.10.50.40">
    <property type="match status" value="1"/>
</dbReference>
<dbReference type="AlphaFoldDB" id="E1QHF2"/>
<proteinExistence type="predicted"/>
<dbReference type="EMBL" id="CP002085">
    <property type="protein sequence ID" value="ADK84995.1"/>
    <property type="molecule type" value="Genomic_DNA"/>
</dbReference>
<dbReference type="KEGG" id="dbr:Deba_1627"/>
<dbReference type="InterPro" id="IPR046357">
    <property type="entry name" value="PPIase_dom_sf"/>
</dbReference>
<dbReference type="Pfam" id="PF00639">
    <property type="entry name" value="Rotamase"/>
    <property type="match status" value="1"/>
</dbReference>
<sequence>MRLRSVIAGLAFVTMAFAPLAVLAEELVNRVVAVVGDEPITAAELDRSIQGLLQRLQMMQQQQGQNMAMPPAAEVRYMALNSLIDEKLFNKEVERLKISVSEEEVSMFLERLKAANNMTQQEFIARLNETGMTPEEYREKVRNDQLKRKLINYEVKNKVVISDKEVDDYLAEHPELVQGGGPQLTIQALFLKLPENAGDDVKAQLRAKAEALREEAVDGADFDEMCRANSQGPGAASGGKIGPLSKSDLLPEMGKALETMKEGDMSPVLDIPSGVVFMRLISLTDGKEGSAEVRDQVRARLENNQLEERFGEWMKELRAKTYIQIIE</sequence>
<accession>E1QHF2</accession>
<dbReference type="InterPro" id="IPR000297">
    <property type="entry name" value="PPIase_PpiC"/>
</dbReference>
<gene>
    <name evidence="4" type="ordered locus">Deba_1627</name>
</gene>
<evidence type="ECO:0000256" key="1">
    <source>
        <dbReference type="ARBA" id="ARBA00022729"/>
    </source>
</evidence>
<dbReference type="RefSeq" id="WP_013258448.1">
    <property type="nucleotide sequence ID" value="NC_014365.1"/>
</dbReference>
<dbReference type="eggNOG" id="COG0760">
    <property type="taxonomic scope" value="Bacteria"/>
</dbReference>
<reference evidence="4 5" key="1">
    <citation type="journal article" date="2010" name="Stand. Genomic Sci.">
        <title>Complete genome sequence of Desulfarculus baarsii type strain (2st14).</title>
        <authorList>
            <person name="Sun H."/>
            <person name="Spring S."/>
            <person name="Lapidus A."/>
            <person name="Davenport K."/>
            <person name="Del Rio T.G."/>
            <person name="Tice H."/>
            <person name="Nolan M."/>
            <person name="Copeland A."/>
            <person name="Cheng J.F."/>
            <person name="Lucas S."/>
            <person name="Tapia R."/>
            <person name="Goodwin L."/>
            <person name="Pitluck S."/>
            <person name="Ivanova N."/>
            <person name="Pagani I."/>
            <person name="Mavromatis K."/>
            <person name="Ovchinnikova G."/>
            <person name="Pati A."/>
            <person name="Chen A."/>
            <person name="Palaniappan K."/>
            <person name="Hauser L."/>
            <person name="Chang Y.J."/>
            <person name="Jeffries C.D."/>
            <person name="Detter J.C."/>
            <person name="Han C."/>
            <person name="Rohde M."/>
            <person name="Brambilla E."/>
            <person name="Goker M."/>
            <person name="Woyke T."/>
            <person name="Bristow J."/>
            <person name="Eisen J.A."/>
            <person name="Markowitz V."/>
            <person name="Hugenholtz P."/>
            <person name="Kyrpides N.C."/>
            <person name="Klenk H.P."/>
            <person name="Land M."/>
        </authorList>
    </citation>
    <scope>NUCLEOTIDE SEQUENCE [LARGE SCALE GENOMIC DNA]</scope>
    <source>
        <strain evidence="5">ATCC 33931 / DSM 2075 / LMG 7858 / VKM B-1802 / 2st14</strain>
    </source>
</reference>
<dbReference type="GO" id="GO:0003755">
    <property type="term" value="F:peptidyl-prolyl cis-trans isomerase activity"/>
    <property type="evidence" value="ECO:0007669"/>
    <property type="project" value="UniProtKB-KW"/>
</dbReference>
<evidence type="ECO:0000313" key="4">
    <source>
        <dbReference type="EMBL" id="ADK84995.1"/>
    </source>
</evidence>
<dbReference type="HOGENOM" id="CLU_034646_5_0_7"/>
<evidence type="ECO:0000256" key="2">
    <source>
        <dbReference type="PROSITE-ProRule" id="PRU00278"/>
    </source>
</evidence>
<dbReference type="Proteomes" id="UP000009047">
    <property type="component" value="Chromosome"/>
</dbReference>
<dbReference type="InterPro" id="IPR027304">
    <property type="entry name" value="Trigger_fact/SurA_dom_sf"/>
</dbReference>
<organism evidence="4 5">
    <name type="scientific">Desulfarculus baarsii (strain ATCC 33931 / DSM 2075 / LMG 7858 / VKM B-1802 / 2st14)</name>
    <dbReference type="NCBI Taxonomy" id="644282"/>
    <lineage>
        <taxon>Bacteria</taxon>
        <taxon>Pseudomonadati</taxon>
        <taxon>Thermodesulfobacteriota</taxon>
        <taxon>Desulfarculia</taxon>
        <taxon>Desulfarculales</taxon>
        <taxon>Desulfarculaceae</taxon>
        <taxon>Desulfarculus</taxon>
    </lineage>
</organism>
<evidence type="ECO:0000259" key="3">
    <source>
        <dbReference type="PROSITE" id="PS50198"/>
    </source>
</evidence>
<keyword evidence="2" id="KW-0413">Isomerase</keyword>
<evidence type="ECO:0000313" key="5">
    <source>
        <dbReference type="Proteomes" id="UP000009047"/>
    </source>
</evidence>
<dbReference type="STRING" id="644282.Deba_1627"/>
<keyword evidence="5" id="KW-1185">Reference proteome</keyword>
<dbReference type="PROSITE" id="PS50198">
    <property type="entry name" value="PPIC_PPIASE_2"/>
    <property type="match status" value="1"/>
</dbReference>
<dbReference type="SUPFAM" id="SSF54534">
    <property type="entry name" value="FKBP-like"/>
    <property type="match status" value="1"/>
</dbReference>
<keyword evidence="2" id="KW-0697">Rotamase</keyword>